<dbReference type="EMBL" id="MG452722">
    <property type="protein sequence ID" value="AZB49219.1"/>
    <property type="molecule type" value="Genomic_DNA"/>
</dbReference>
<proteinExistence type="predicted"/>
<dbReference type="Proteomes" id="UP000677407">
    <property type="component" value="Segment"/>
</dbReference>
<keyword evidence="3" id="KW-1185">Reference proteome</keyword>
<feature type="region of interest" description="Disordered" evidence="1">
    <location>
        <begin position="404"/>
        <end position="425"/>
    </location>
</feature>
<dbReference type="RefSeq" id="YP_010087489.1">
    <property type="nucleotide sequence ID" value="NC_055555.1"/>
</dbReference>
<name>A0A3S8D7U0_9GAMA</name>
<reference evidence="2" key="1">
    <citation type="submission" date="2017-11" db="EMBL/GenBank/DDBJ databases">
        <title>The distinct marsupial branch of gammaherpesviruses includes novel host-derived genes seldom found in other viruses.</title>
        <authorList>
            <person name="Vaz P.K."/>
        </authorList>
    </citation>
    <scope>NUCLEOTIDE SEQUENCE</scope>
    <source>
        <strain evidence="2">36M/11</strain>
    </source>
</reference>
<evidence type="ECO:0000256" key="1">
    <source>
        <dbReference type="SAM" id="MobiDB-lite"/>
    </source>
</evidence>
<dbReference type="GeneID" id="65102774"/>
<protein>
    <submittedName>
        <fullName evidence="2">DUF832</fullName>
    </submittedName>
</protein>
<gene>
    <name evidence="2" type="primary">ORF48</name>
</gene>
<feature type="compositionally biased region" description="Acidic residues" evidence="1">
    <location>
        <begin position="407"/>
        <end position="417"/>
    </location>
</feature>
<evidence type="ECO:0000313" key="3">
    <source>
        <dbReference type="Proteomes" id="UP000677407"/>
    </source>
</evidence>
<dbReference type="InterPro" id="IPR008550">
    <property type="entry name" value="Herpesvirus_BRRF2-like"/>
</dbReference>
<evidence type="ECO:0000313" key="2">
    <source>
        <dbReference type="EMBL" id="AZB49219.1"/>
    </source>
</evidence>
<sequence>MTCGWVVSGGGKMEKLPVFDVTGSGILRKRKFVEDFLRHGQLGCVITAMKATLGGEKSLDFISTLLLMFCKRFRWLYENRVLAQRAEDCWQAANNVWAAPAGFTGLDPMQLLSEASLKYSSMLASLCGCTECKMIGDHLKKSSPHSRMTKLVPHVDEAAVYSVASSLHTAVTLHSRWGDLEFTPMHFVTPISMFHILPEDSRREAQRLVTLIYLSWVKVLVSHYFLDWAKIIKDMLVSGLQCHPNIRGVSLGAELTPASLCEKLNSVRCRFEHDIVECQLPRSFDLTSDDFGVVSHDTYKTDEVVSPVTVTEDMSEMSVSHSSEGVSEMTKRGGEELGAYFWDDLIPSEMSTTEDKHMSDVIKGVTEFAFHVELSDSEESEHGYLDLPEFEKELYKPLDLTVHELTDNGDDENDDDQGSFVTAQEGSVDLESLYTRKKI</sequence>
<dbReference type="Pfam" id="PF05734">
    <property type="entry name" value="DUF832"/>
    <property type="match status" value="1"/>
</dbReference>
<organism evidence="2">
    <name type="scientific">Phascolarctid gammaherpesvirus 1</name>
    <dbReference type="NCBI Taxonomy" id="2249313"/>
    <lineage>
        <taxon>Viruses</taxon>
        <taxon>Duplodnaviria</taxon>
        <taxon>Heunggongvirae</taxon>
        <taxon>Peploviricota</taxon>
        <taxon>Herviviricetes</taxon>
        <taxon>Herpesvirales</taxon>
        <taxon>Orthoherpesviridae</taxon>
        <taxon>Gammaherpesvirinae</taxon>
        <taxon>Manticavirus</taxon>
        <taxon>Manticavirus phascolarctidgamma1</taxon>
    </lineage>
</organism>
<accession>A0A3S8D7U0</accession>
<dbReference type="KEGG" id="vg:65102774"/>